<sequence>MQGAGHPRLRESAGRGDARDERTGPVDSCDASADSDNQEPVLFCIKVCPLYCSPRRHDEDASSLIYVDEPPPFIPIDNWHEHEFIPHHFDPYYFCKPPKPTTTTTTPAPTTMMTTTEEPSWICMVCMKKCTKYPKS</sequence>
<dbReference type="Proteomes" id="UP001652626">
    <property type="component" value="Chromosome 17"/>
</dbReference>
<accession>A0ABM4AQS4</accession>
<keyword evidence="2" id="KW-1185">Reference proteome</keyword>
<dbReference type="RefSeq" id="XP_064073648.1">
    <property type="nucleotide sequence ID" value="XM_064217578.1"/>
</dbReference>
<name>A0ABM4AQS4_VANTA</name>
<evidence type="ECO:0000313" key="2">
    <source>
        <dbReference type="Proteomes" id="UP001652626"/>
    </source>
</evidence>
<evidence type="ECO:0000256" key="1">
    <source>
        <dbReference type="SAM" id="MobiDB-lite"/>
    </source>
</evidence>
<reference evidence="3" key="1">
    <citation type="submission" date="2025-08" db="UniProtKB">
        <authorList>
            <consortium name="RefSeq"/>
        </authorList>
    </citation>
    <scope>IDENTIFICATION</scope>
    <source>
        <tissue evidence="3">Whole body</tissue>
    </source>
</reference>
<dbReference type="GeneID" id="113400490"/>
<organism evidence="2 3">
    <name type="scientific">Vanessa tameamea</name>
    <name type="common">Kamehameha butterfly</name>
    <dbReference type="NCBI Taxonomy" id="334116"/>
    <lineage>
        <taxon>Eukaryota</taxon>
        <taxon>Metazoa</taxon>
        <taxon>Ecdysozoa</taxon>
        <taxon>Arthropoda</taxon>
        <taxon>Hexapoda</taxon>
        <taxon>Insecta</taxon>
        <taxon>Pterygota</taxon>
        <taxon>Neoptera</taxon>
        <taxon>Endopterygota</taxon>
        <taxon>Lepidoptera</taxon>
        <taxon>Glossata</taxon>
        <taxon>Ditrysia</taxon>
        <taxon>Papilionoidea</taxon>
        <taxon>Nymphalidae</taxon>
        <taxon>Nymphalinae</taxon>
        <taxon>Vanessa</taxon>
    </lineage>
</organism>
<evidence type="ECO:0000313" key="3">
    <source>
        <dbReference type="RefSeq" id="XP_064073648.1"/>
    </source>
</evidence>
<feature type="region of interest" description="Disordered" evidence="1">
    <location>
        <begin position="1"/>
        <end position="36"/>
    </location>
</feature>
<gene>
    <name evidence="3" type="primary">LOC113400490</name>
</gene>
<proteinExistence type="predicted"/>
<feature type="compositionally biased region" description="Basic and acidic residues" evidence="1">
    <location>
        <begin position="8"/>
        <end position="24"/>
    </location>
</feature>
<protein>
    <submittedName>
        <fullName evidence="3">Uncharacterized protein LOC113400490</fullName>
    </submittedName>
</protein>